<sequence length="130" mass="14597">MNRREQLKPENQCRADGCNGEVFFKTIPGDPVPDRRQMGNRSPLTPVNGGHPPNQQMRMFPEGSRILSSFCKKRNMLAELPCMGSVVLTKGRTDTCSLFLADEGCTFKKPIHDTVCALREHPHDRSLASR</sequence>
<protein>
    <submittedName>
        <fullName evidence="2">Uncharacterized protein</fullName>
    </submittedName>
</protein>
<evidence type="ECO:0000256" key="1">
    <source>
        <dbReference type="SAM" id="MobiDB-lite"/>
    </source>
</evidence>
<dbReference type="AlphaFoldDB" id="A0A1J7J1J6"/>
<reference evidence="2 3" key="1">
    <citation type="submission" date="2016-10" db="EMBL/GenBank/DDBJ databases">
        <title>Draft genome sequence of Coniochaeta ligniaria NRRL30616, a lignocellulolytic fungus for bioabatement of inhibitors in plant biomass hydrolysates.</title>
        <authorList>
            <consortium name="DOE Joint Genome Institute"/>
            <person name="Jimenez D.J."/>
            <person name="Hector R.E."/>
            <person name="Riley R."/>
            <person name="Sun H."/>
            <person name="Grigoriev I.V."/>
            <person name="Van Elsas J.D."/>
            <person name="Nichols N.N."/>
        </authorList>
    </citation>
    <scope>NUCLEOTIDE SEQUENCE [LARGE SCALE GENOMIC DNA]</scope>
    <source>
        <strain evidence="2 3">NRRL 30616</strain>
    </source>
</reference>
<organism evidence="2 3">
    <name type="scientific">Coniochaeta ligniaria NRRL 30616</name>
    <dbReference type="NCBI Taxonomy" id="1408157"/>
    <lineage>
        <taxon>Eukaryota</taxon>
        <taxon>Fungi</taxon>
        <taxon>Dikarya</taxon>
        <taxon>Ascomycota</taxon>
        <taxon>Pezizomycotina</taxon>
        <taxon>Sordariomycetes</taxon>
        <taxon>Sordariomycetidae</taxon>
        <taxon>Coniochaetales</taxon>
        <taxon>Coniochaetaceae</taxon>
        <taxon>Coniochaeta</taxon>
    </lineage>
</organism>
<name>A0A1J7J1J6_9PEZI</name>
<evidence type="ECO:0000313" key="2">
    <source>
        <dbReference type="EMBL" id="OIW27193.1"/>
    </source>
</evidence>
<proteinExistence type="predicted"/>
<dbReference type="OrthoDB" id="4746649at2759"/>
<keyword evidence="3" id="KW-1185">Reference proteome</keyword>
<dbReference type="Proteomes" id="UP000182658">
    <property type="component" value="Unassembled WGS sequence"/>
</dbReference>
<gene>
    <name evidence="2" type="ORF">CONLIGDRAFT_633529</name>
</gene>
<accession>A0A1J7J1J6</accession>
<dbReference type="InParanoid" id="A0A1J7J1J6"/>
<dbReference type="EMBL" id="KV875099">
    <property type="protein sequence ID" value="OIW27193.1"/>
    <property type="molecule type" value="Genomic_DNA"/>
</dbReference>
<feature type="region of interest" description="Disordered" evidence="1">
    <location>
        <begin position="29"/>
        <end position="58"/>
    </location>
</feature>
<evidence type="ECO:0000313" key="3">
    <source>
        <dbReference type="Proteomes" id="UP000182658"/>
    </source>
</evidence>